<dbReference type="GO" id="GO:0098552">
    <property type="term" value="C:side of membrane"/>
    <property type="evidence" value="ECO:0007669"/>
    <property type="project" value="UniProtKB-ARBA"/>
</dbReference>
<evidence type="ECO:0000259" key="5">
    <source>
        <dbReference type="SMART" id="SM00244"/>
    </source>
</evidence>
<reference evidence="6 7" key="1">
    <citation type="submission" date="2014-07" db="EMBL/GenBank/DDBJ databases">
        <title>Methanogenic archaea and the global carbon cycle.</title>
        <authorList>
            <person name="Henriksen J.R."/>
            <person name="Luke J."/>
            <person name="Reinhart S."/>
            <person name="Benedict M.N."/>
            <person name="Youngblut N.D."/>
            <person name="Metcalf M.E."/>
            <person name="Whitaker R.J."/>
            <person name="Metcalf W.W."/>
        </authorList>
    </citation>
    <scope>NUCLEOTIDE SEQUENCE [LARGE SCALE GENOMIC DNA]</scope>
    <source>
        <strain evidence="6 7">T4/M</strain>
    </source>
</reference>
<dbReference type="GO" id="GO:0006508">
    <property type="term" value="P:proteolysis"/>
    <property type="evidence" value="ECO:0007669"/>
    <property type="project" value="UniProtKB-KW"/>
</dbReference>
<dbReference type="Gene3D" id="3.30.479.30">
    <property type="entry name" value="Band 7 domain"/>
    <property type="match status" value="1"/>
</dbReference>
<protein>
    <submittedName>
        <fullName evidence="6">FtsH protease regulator HflK</fullName>
    </submittedName>
</protein>
<dbReference type="RefSeq" id="WP_048170312.1">
    <property type="nucleotide sequence ID" value="NZ_CP009506.1"/>
</dbReference>
<organism evidence="6 7">
    <name type="scientific">Methanosarcina siciliae T4/M</name>
    <dbReference type="NCBI Taxonomy" id="1434120"/>
    <lineage>
        <taxon>Archaea</taxon>
        <taxon>Methanobacteriati</taxon>
        <taxon>Methanobacteriota</taxon>
        <taxon>Stenosarchaea group</taxon>
        <taxon>Methanomicrobia</taxon>
        <taxon>Methanosarcinales</taxon>
        <taxon>Methanosarcinaceae</taxon>
        <taxon>Methanosarcina</taxon>
    </lineage>
</organism>
<gene>
    <name evidence="6" type="ORF">MSSIT_0812</name>
</gene>
<feature type="domain" description="Band 7" evidence="5">
    <location>
        <begin position="20"/>
        <end position="177"/>
    </location>
</feature>
<keyword evidence="7" id="KW-1185">Reference proteome</keyword>
<keyword evidence="6" id="KW-0378">Hydrolase</keyword>
<dbReference type="PRINTS" id="PR00721">
    <property type="entry name" value="STOMATIN"/>
</dbReference>
<dbReference type="PANTHER" id="PTHR10264:SF19">
    <property type="entry name" value="AT06885P-RELATED"/>
    <property type="match status" value="1"/>
</dbReference>
<comment type="similarity">
    <text evidence="2">Belongs to the band 7/mec-2 family.</text>
</comment>
<name>A0A0E3L7X5_9EURY</name>
<sequence length="266" mass="29626">MVGIELLLPVLIIVILIFSQSIKMVNEYERVVIFRLGRLSGVKGPGLFLIIPFVDRALKIDLRVVAIDVPKQAVITRDNVTVEVDAVVYYKVVEPGAAITQVENYMFATSTLSQTTLRDVLGQMELDELLSERENINKQIQELLDTYTDPWGIKVTGVTIRDVALPETMKRAIAKQAEAEREKRARIILAEGEYQAAEKMKDAAILYQGVPTAIKLRELQTLAEISREKNLIVVTQQSQTLETGNIAALSKAVSGNSQFMPGKKEQ</sequence>
<dbReference type="GO" id="GO:0005886">
    <property type="term" value="C:plasma membrane"/>
    <property type="evidence" value="ECO:0007669"/>
    <property type="project" value="InterPro"/>
</dbReference>
<dbReference type="InterPro" id="IPR001107">
    <property type="entry name" value="Band_7"/>
</dbReference>
<evidence type="ECO:0000256" key="4">
    <source>
        <dbReference type="ARBA" id="ARBA00022989"/>
    </source>
</evidence>
<dbReference type="EMBL" id="CP009506">
    <property type="protein sequence ID" value="AKB27531.1"/>
    <property type="molecule type" value="Genomic_DNA"/>
</dbReference>
<accession>A0A0E3L7X5</accession>
<keyword evidence="4" id="KW-0472">Membrane</keyword>
<evidence type="ECO:0000256" key="1">
    <source>
        <dbReference type="ARBA" id="ARBA00004167"/>
    </source>
</evidence>
<dbReference type="OrthoDB" id="10752at2157"/>
<dbReference type="GeneID" id="24859592"/>
<dbReference type="SMART" id="SM00244">
    <property type="entry name" value="PHB"/>
    <property type="match status" value="1"/>
</dbReference>
<keyword evidence="3" id="KW-0812">Transmembrane</keyword>
<dbReference type="PATRIC" id="fig|1434120.4.peg.1029"/>
<dbReference type="InterPro" id="IPR043202">
    <property type="entry name" value="Band-7_stomatin-like"/>
</dbReference>
<keyword evidence="6" id="KW-0645">Protease</keyword>
<proteinExistence type="inferred from homology"/>
<dbReference type="CDD" id="cd08826">
    <property type="entry name" value="SPFH_eoslipins_u1"/>
    <property type="match status" value="1"/>
</dbReference>
<evidence type="ECO:0000313" key="7">
    <source>
        <dbReference type="Proteomes" id="UP000033111"/>
    </source>
</evidence>
<evidence type="ECO:0000256" key="3">
    <source>
        <dbReference type="ARBA" id="ARBA00022692"/>
    </source>
</evidence>
<comment type="subcellular location">
    <subcellularLocation>
        <location evidence="1">Membrane</location>
        <topology evidence="1">Single-pass membrane protein</topology>
    </subcellularLocation>
</comment>
<dbReference type="InterPro" id="IPR001972">
    <property type="entry name" value="Stomatin_HflK_fam"/>
</dbReference>
<dbReference type="AlphaFoldDB" id="A0A0E3L7X5"/>
<evidence type="ECO:0000313" key="6">
    <source>
        <dbReference type="EMBL" id="AKB27531.1"/>
    </source>
</evidence>
<evidence type="ECO:0000256" key="2">
    <source>
        <dbReference type="ARBA" id="ARBA00008164"/>
    </source>
</evidence>
<dbReference type="FunFam" id="3.30.479.30:FF:000004">
    <property type="entry name" value="Putative membrane protease family, stomatin"/>
    <property type="match status" value="1"/>
</dbReference>
<dbReference type="Pfam" id="PF01145">
    <property type="entry name" value="Band_7"/>
    <property type="match status" value="1"/>
</dbReference>
<dbReference type="PANTHER" id="PTHR10264">
    <property type="entry name" value="BAND 7 PROTEIN-RELATED"/>
    <property type="match status" value="1"/>
</dbReference>
<dbReference type="HOGENOM" id="CLU_024949_3_3_2"/>
<dbReference type="Proteomes" id="UP000033111">
    <property type="component" value="Chromosome"/>
</dbReference>
<dbReference type="InterPro" id="IPR036013">
    <property type="entry name" value="Band_7/SPFH_dom_sf"/>
</dbReference>
<dbReference type="SUPFAM" id="SSF117892">
    <property type="entry name" value="Band 7/SPFH domain"/>
    <property type="match status" value="1"/>
</dbReference>
<dbReference type="GO" id="GO:0008233">
    <property type="term" value="F:peptidase activity"/>
    <property type="evidence" value="ECO:0007669"/>
    <property type="project" value="UniProtKB-KW"/>
</dbReference>
<dbReference type="Gene3D" id="6.10.250.2090">
    <property type="match status" value="1"/>
</dbReference>
<dbReference type="KEGG" id="msw:MSSIT_0812"/>
<keyword evidence="4" id="KW-1133">Transmembrane helix</keyword>